<sequence length="54" mass="5786">LLDADGHATPRIRVLGSLRIGSLWESLAIPELRVQAQQTAQALLALELSVSAVH</sequence>
<dbReference type="EMBL" id="VICF01000176">
    <property type="protein sequence ID" value="TQC57453.1"/>
    <property type="molecule type" value="Genomic_DNA"/>
</dbReference>
<gene>
    <name evidence="1" type="ORF">FK492_24285</name>
</gene>
<comment type="caution">
    <text evidence="1">The sequence shown here is derived from an EMBL/GenBank/DDBJ whole genome shotgun (WGS) entry which is preliminary data.</text>
</comment>
<name>A0ABY2ZR07_9GAMM</name>
<protein>
    <submittedName>
        <fullName evidence="1">Pyridine nucleotide-disulfide oxidoreductase</fullName>
    </submittedName>
</protein>
<evidence type="ECO:0000313" key="1">
    <source>
        <dbReference type="EMBL" id="TQC57453.1"/>
    </source>
</evidence>
<feature type="non-terminal residue" evidence="1">
    <location>
        <position position="1"/>
    </location>
</feature>
<accession>A0ABY2ZR07</accession>
<evidence type="ECO:0000313" key="2">
    <source>
        <dbReference type="Proteomes" id="UP000319715"/>
    </source>
</evidence>
<keyword evidence="2" id="KW-1185">Reference proteome</keyword>
<proteinExistence type="predicted"/>
<organism evidence="1 2">
    <name type="scientific">Pantoea dispersa</name>
    <dbReference type="NCBI Taxonomy" id="59814"/>
    <lineage>
        <taxon>Bacteria</taxon>
        <taxon>Pseudomonadati</taxon>
        <taxon>Pseudomonadota</taxon>
        <taxon>Gammaproteobacteria</taxon>
        <taxon>Enterobacterales</taxon>
        <taxon>Erwiniaceae</taxon>
        <taxon>Pantoea</taxon>
    </lineage>
</organism>
<reference evidence="1 2" key="1">
    <citation type="submission" date="2019-06" db="EMBL/GenBank/DDBJ databases">
        <title>Pantoea dispersa Assembly.</title>
        <authorList>
            <person name="Wang J."/>
        </authorList>
    </citation>
    <scope>NUCLEOTIDE SEQUENCE [LARGE SCALE GENOMIC DNA]</scope>
    <source>
        <strain evidence="2">bio</strain>
    </source>
</reference>
<dbReference type="Proteomes" id="UP000319715">
    <property type="component" value="Unassembled WGS sequence"/>
</dbReference>